<gene>
    <name evidence="1" type="ORF">BOTBODRAFT_36992</name>
</gene>
<proteinExistence type="predicted"/>
<sequence length="68" mass="7556">MWEAALLEGVFGTREWAFWTERVGAGGSGRIRCTIISEDIHRPSAKRLEKINCKACVDDEESVQGACN</sequence>
<accession>A0A067MC11</accession>
<keyword evidence="2" id="KW-1185">Reference proteome</keyword>
<dbReference type="AlphaFoldDB" id="A0A067MC11"/>
<evidence type="ECO:0000313" key="2">
    <source>
        <dbReference type="Proteomes" id="UP000027195"/>
    </source>
</evidence>
<protein>
    <submittedName>
        <fullName evidence="1">Uncharacterized protein</fullName>
    </submittedName>
</protein>
<evidence type="ECO:0000313" key="1">
    <source>
        <dbReference type="EMBL" id="KDQ09402.1"/>
    </source>
</evidence>
<dbReference type="EMBL" id="KL198078">
    <property type="protein sequence ID" value="KDQ09402.1"/>
    <property type="molecule type" value="Genomic_DNA"/>
</dbReference>
<dbReference type="InParanoid" id="A0A067MC11"/>
<dbReference type="HOGENOM" id="CLU_2800848_0_0_1"/>
<organism evidence="1 2">
    <name type="scientific">Botryobasidium botryosum (strain FD-172 SS1)</name>
    <dbReference type="NCBI Taxonomy" id="930990"/>
    <lineage>
        <taxon>Eukaryota</taxon>
        <taxon>Fungi</taxon>
        <taxon>Dikarya</taxon>
        <taxon>Basidiomycota</taxon>
        <taxon>Agaricomycotina</taxon>
        <taxon>Agaricomycetes</taxon>
        <taxon>Cantharellales</taxon>
        <taxon>Botryobasidiaceae</taxon>
        <taxon>Botryobasidium</taxon>
    </lineage>
</organism>
<name>A0A067MC11_BOTB1</name>
<reference evidence="2" key="1">
    <citation type="journal article" date="2014" name="Proc. Natl. Acad. Sci. U.S.A.">
        <title>Extensive sampling of basidiomycete genomes demonstrates inadequacy of the white-rot/brown-rot paradigm for wood decay fungi.</title>
        <authorList>
            <person name="Riley R."/>
            <person name="Salamov A.A."/>
            <person name="Brown D.W."/>
            <person name="Nagy L.G."/>
            <person name="Floudas D."/>
            <person name="Held B.W."/>
            <person name="Levasseur A."/>
            <person name="Lombard V."/>
            <person name="Morin E."/>
            <person name="Otillar R."/>
            <person name="Lindquist E.A."/>
            <person name="Sun H."/>
            <person name="LaButti K.M."/>
            <person name="Schmutz J."/>
            <person name="Jabbour D."/>
            <person name="Luo H."/>
            <person name="Baker S.E."/>
            <person name="Pisabarro A.G."/>
            <person name="Walton J.D."/>
            <person name="Blanchette R.A."/>
            <person name="Henrissat B."/>
            <person name="Martin F."/>
            <person name="Cullen D."/>
            <person name="Hibbett D.S."/>
            <person name="Grigoriev I.V."/>
        </authorList>
    </citation>
    <scope>NUCLEOTIDE SEQUENCE [LARGE SCALE GENOMIC DNA]</scope>
    <source>
        <strain evidence="2">FD-172 SS1</strain>
    </source>
</reference>
<feature type="non-terminal residue" evidence="1">
    <location>
        <position position="68"/>
    </location>
</feature>
<dbReference type="Proteomes" id="UP000027195">
    <property type="component" value="Unassembled WGS sequence"/>
</dbReference>